<evidence type="ECO:0000259" key="2">
    <source>
        <dbReference type="PROSITE" id="PS50828"/>
    </source>
</evidence>
<evidence type="ECO:0000313" key="4">
    <source>
        <dbReference type="Proteomes" id="UP001465755"/>
    </source>
</evidence>
<evidence type="ECO:0000256" key="1">
    <source>
        <dbReference type="SAM" id="MobiDB-lite"/>
    </source>
</evidence>
<proteinExistence type="predicted"/>
<feature type="compositionally biased region" description="Low complexity" evidence="1">
    <location>
        <begin position="96"/>
        <end position="119"/>
    </location>
</feature>
<dbReference type="PROSITE" id="PS50828">
    <property type="entry name" value="SMR"/>
    <property type="match status" value="1"/>
</dbReference>
<feature type="region of interest" description="Disordered" evidence="1">
    <location>
        <begin position="22"/>
        <end position="121"/>
    </location>
</feature>
<dbReference type="InterPro" id="IPR036063">
    <property type="entry name" value="Smr_dom_sf"/>
</dbReference>
<gene>
    <name evidence="3" type="ORF">WJX73_001842</name>
</gene>
<name>A0AAW1P5H1_9CHLO</name>
<dbReference type="Proteomes" id="UP001465755">
    <property type="component" value="Unassembled WGS sequence"/>
</dbReference>
<sequence length="305" mass="32289">MDAFAANHRRLFFDARESQVVQEAMPQLEAQPSRAPGREDEEVDPASQSPDREVLRDVTGRDANVGCGAASLGSLRRPDTTSPTSSPVKAAQRDVTPAPAAAAASGTSAQPAQPAAHAAGGSDRTVIRGLQEDYLHEADVWLAAADRYAQTGDDVLKRECEGQAQDLLCLAADMQQMLDDMAAAGGEAVPISRSVVDLHQLTENAAVGRIVRRYNWLLELKSRASFVLEVITGGGNNSRDGQAKLRPAILALFQANKVACTPQRTATGTNAGAFEVVIPSQQGLAPSPPLIWPVPGYSPPPRPSL</sequence>
<dbReference type="SUPFAM" id="SSF160443">
    <property type="entry name" value="SMR domain-like"/>
    <property type="match status" value="1"/>
</dbReference>
<feature type="domain" description="Smr" evidence="2">
    <location>
        <begin position="196"/>
        <end position="279"/>
    </location>
</feature>
<dbReference type="AlphaFoldDB" id="A0AAW1P5H1"/>
<organism evidence="3 4">
    <name type="scientific">Symbiochloris irregularis</name>
    <dbReference type="NCBI Taxonomy" id="706552"/>
    <lineage>
        <taxon>Eukaryota</taxon>
        <taxon>Viridiplantae</taxon>
        <taxon>Chlorophyta</taxon>
        <taxon>core chlorophytes</taxon>
        <taxon>Trebouxiophyceae</taxon>
        <taxon>Trebouxiales</taxon>
        <taxon>Trebouxiaceae</taxon>
        <taxon>Symbiochloris</taxon>
    </lineage>
</organism>
<reference evidence="3 4" key="1">
    <citation type="journal article" date="2024" name="Nat. Commun.">
        <title>Phylogenomics reveals the evolutionary origins of lichenization in chlorophyte algae.</title>
        <authorList>
            <person name="Puginier C."/>
            <person name="Libourel C."/>
            <person name="Otte J."/>
            <person name="Skaloud P."/>
            <person name="Haon M."/>
            <person name="Grisel S."/>
            <person name="Petersen M."/>
            <person name="Berrin J.G."/>
            <person name="Delaux P.M."/>
            <person name="Dal Grande F."/>
            <person name="Keller J."/>
        </authorList>
    </citation>
    <scope>NUCLEOTIDE SEQUENCE [LARGE SCALE GENOMIC DNA]</scope>
    <source>
        <strain evidence="3 4">SAG 2036</strain>
    </source>
</reference>
<dbReference type="Gene3D" id="3.30.1370.110">
    <property type="match status" value="1"/>
</dbReference>
<accession>A0AAW1P5H1</accession>
<protein>
    <recommendedName>
        <fullName evidence="2">Smr domain-containing protein</fullName>
    </recommendedName>
</protein>
<keyword evidence="4" id="KW-1185">Reference proteome</keyword>
<comment type="caution">
    <text evidence="3">The sequence shown here is derived from an EMBL/GenBank/DDBJ whole genome shotgun (WGS) entry which is preliminary data.</text>
</comment>
<feature type="compositionally biased region" description="Basic and acidic residues" evidence="1">
    <location>
        <begin position="50"/>
        <end position="60"/>
    </location>
</feature>
<evidence type="ECO:0000313" key="3">
    <source>
        <dbReference type="EMBL" id="KAK9804512.1"/>
    </source>
</evidence>
<dbReference type="EMBL" id="JALJOQ010000050">
    <property type="protein sequence ID" value="KAK9804512.1"/>
    <property type="molecule type" value="Genomic_DNA"/>
</dbReference>
<dbReference type="InterPro" id="IPR002625">
    <property type="entry name" value="Smr_dom"/>
</dbReference>